<dbReference type="AlphaFoldDB" id="A0A178IBW4"/>
<dbReference type="Pfam" id="PF02163">
    <property type="entry name" value="Peptidase_M50"/>
    <property type="match status" value="2"/>
</dbReference>
<organism evidence="14 15">
    <name type="scientific">Termitidicoccus mucosus</name>
    <dbReference type="NCBI Taxonomy" id="1184151"/>
    <lineage>
        <taxon>Bacteria</taxon>
        <taxon>Pseudomonadati</taxon>
        <taxon>Verrucomicrobiota</taxon>
        <taxon>Opitutia</taxon>
        <taxon>Opitutales</taxon>
        <taxon>Opitutaceae</taxon>
        <taxon>Termitidicoccus</taxon>
    </lineage>
</organism>
<comment type="similarity">
    <text evidence="3">Belongs to the peptidase M50B family.</text>
</comment>
<evidence type="ECO:0000256" key="9">
    <source>
        <dbReference type="ARBA" id="ARBA00022989"/>
    </source>
</evidence>
<keyword evidence="8" id="KW-0862">Zinc</keyword>
<dbReference type="GO" id="GO:0008237">
    <property type="term" value="F:metallopeptidase activity"/>
    <property type="evidence" value="ECO:0007669"/>
    <property type="project" value="UniProtKB-KW"/>
</dbReference>
<evidence type="ECO:0000313" key="14">
    <source>
        <dbReference type="EMBL" id="OAM87248.1"/>
    </source>
</evidence>
<dbReference type="InterPro" id="IPR008915">
    <property type="entry name" value="Peptidase_M50"/>
</dbReference>
<feature type="transmembrane region" description="Helical" evidence="12">
    <location>
        <begin position="38"/>
        <end position="62"/>
    </location>
</feature>
<dbReference type="GO" id="GO:0016020">
    <property type="term" value="C:membrane"/>
    <property type="evidence" value="ECO:0007669"/>
    <property type="project" value="UniProtKB-SubCell"/>
</dbReference>
<evidence type="ECO:0000259" key="13">
    <source>
        <dbReference type="Pfam" id="PF02163"/>
    </source>
</evidence>
<feature type="transmembrane region" description="Helical" evidence="12">
    <location>
        <begin position="189"/>
        <end position="214"/>
    </location>
</feature>
<keyword evidence="4" id="KW-0645">Protease</keyword>
<keyword evidence="11 12" id="KW-0472">Membrane</keyword>
<evidence type="ECO:0000256" key="4">
    <source>
        <dbReference type="ARBA" id="ARBA00022670"/>
    </source>
</evidence>
<evidence type="ECO:0000256" key="12">
    <source>
        <dbReference type="SAM" id="Phobius"/>
    </source>
</evidence>
<feature type="transmembrane region" description="Helical" evidence="12">
    <location>
        <begin position="134"/>
        <end position="154"/>
    </location>
</feature>
<keyword evidence="7" id="KW-0378">Hydrolase</keyword>
<evidence type="ECO:0000256" key="10">
    <source>
        <dbReference type="ARBA" id="ARBA00023049"/>
    </source>
</evidence>
<gene>
    <name evidence="14" type="ORF">AW736_23620</name>
</gene>
<keyword evidence="15" id="KW-1185">Reference proteome</keyword>
<evidence type="ECO:0000256" key="3">
    <source>
        <dbReference type="ARBA" id="ARBA00007931"/>
    </source>
</evidence>
<evidence type="ECO:0000256" key="7">
    <source>
        <dbReference type="ARBA" id="ARBA00022801"/>
    </source>
</evidence>
<evidence type="ECO:0000256" key="6">
    <source>
        <dbReference type="ARBA" id="ARBA00022723"/>
    </source>
</evidence>
<keyword evidence="6" id="KW-0479">Metal-binding</keyword>
<keyword evidence="10" id="KW-0482">Metalloprotease</keyword>
<feature type="domain" description="Peptidase M50" evidence="13">
    <location>
        <begin position="132"/>
        <end position="188"/>
    </location>
</feature>
<name>A0A178IBW4_9BACT</name>
<feature type="transmembrane region" description="Helical" evidence="12">
    <location>
        <begin position="95"/>
        <end position="114"/>
    </location>
</feature>
<comment type="cofactor">
    <cofactor evidence="1">
        <name>Zn(2+)</name>
        <dbReference type="ChEBI" id="CHEBI:29105"/>
    </cofactor>
</comment>
<dbReference type="Proteomes" id="UP000078486">
    <property type="component" value="Unassembled WGS sequence"/>
</dbReference>
<sequence>MFRIVGIRLEMHFTFLLLLGYAAWEGWSGVPEAPWLGMAWFVMYVLLAFGCVVLHEFGHALTARRFGVRTRRILLTPIGGMAEFESIPRKPLQEIAIAFAGPAVNFVLVGLILLFVDFPGPHDLLMLSFAPSAIFKQLVAINLVLGCFNLVPVFPMDGGRVLRAALALRLSYLRATQIASWVGKTLAVLAALAMLFVVGNPMGAVLFAFIFYAADREYKMVRQRETEAEFWRQWMERFQAPPPPPPSA</sequence>
<dbReference type="EMBL" id="LRRQ01000175">
    <property type="protein sequence ID" value="OAM87248.1"/>
    <property type="molecule type" value="Genomic_DNA"/>
</dbReference>
<feature type="domain" description="Peptidase M50" evidence="13">
    <location>
        <begin position="46"/>
        <end position="116"/>
    </location>
</feature>
<evidence type="ECO:0000256" key="11">
    <source>
        <dbReference type="ARBA" id="ARBA00023136"/>
    </source>
</evidence>
<comment type="subcellular location">
    <subcellularLocation>
        <location evidence="2">Membrane</location>
        <topology evidence="2">Multi-pass membrane protein</topology>
    </subcellularLocation>
</comment>
<evidence type="ECO:0000256" key="8">
    <source>
        <dbReference type="ARBA" id="ARBA00022833"/>
    </source>
</evidence>
<accession>A0A178IBW4</accession>
<protein>
    <recommendedName>
        <fullName evidence="13">Peptidase M50 domain-containing protein</fullName>
    </recommendedName>
</protein>
<dbReference type="PANTHER" id="PTHR39188:SF3">
    <property type="entry name" value="STAGE IV SPORULATION PROTEIN FB"/>
    <property type="match status" value="1"/>
</dbReference>
<evidence type="ECO:0000256" key="5">
    <source>
        <dbReference type="ARBA" id="ARBA00022692"/>
    </source>
</evidence>
<dbReference type="STRING" id="1184151.AW736_23620"/>
<reference evidence="14 15" key="1">
    <citation type="submission" date="2016-01" db="EMBL/GenBank/DDBJ databases">
        <title>High potential of lignocellulose degradation of a new Verrucomicrobia species.</title>
        <authorList>
            <person name="Wang Y."/>
            <person name="Shi Y."/>
            <person name="Qiu Z."/>
            <person name="Liu S."/>
            <person name="Yang H."/>
        </authorList>
    </citation>
    <scope>NUCLEOTIDE SEQUENCE [LARGE SCALE GENOMIC DNA]</scope>
    <source>
        <strain evidence="14 15">TSB47</strain>
    </source>
</reference>
<keyword evidence="9 12" id="KW-1133">Transmembrane helix</keyword>
<evidence type="ECO:0000256" key="1">
    <source>
        <dbReference type="ARBA" id="ARBA00001947"/>
    </source>
</evidence>
<keyword evidence="5 12" id="KW-0812">Transmembrane</keyword>
<comment type="caution">
    <text evidence="14">The sequence shown here is derived from an EMBL/GenBank/DDBJ whole genome shotgun (WGS) entry which is preliminary data.</text>
</comment>
<evidence type="ECO:0000256" key="2">
    <source>
        <dbReference type="ARBA" id="ARBA00004141"/>
    </source>
</evidence>
<dbReference type="GO" id="GO:0006508">
    <property type="term" value="P:proteolysis"/>
    <property type="evidence" value="ECO:0007669"/>
    <property type="project" value="UniProtKB-KW"/>
</dbReference>
<evidence type="ECO:0000313" key="15">
    <source>
        <dbReference type="Proteomes" id="UP000078486"/>
    </source>
</evidence>
<proteinExistence type="inferred from homology"/>
<dbReference type="PANTHER" id="PTHR39188">
    <property type="entry name" value="MEMBRANE-ASSOCIATED ZINC METALLOPROTEASE M50B"/>
    <property type="match status" value="1"/>
</dbReference>
<dbReference type="GO" id="GO:0046872">
    <property type="term" value="F:metal ion binding"/>
    <property type="evidence" value="ECO:0007669"/>
    <property type="project" value="UniProtKB-KW"/>
</dbReference>